<dbReference type="OrthoDB" id="9782201at2"/>
<name>A0A1I2CDK3_9FIRM</name>
<accession>A0A1I2CDK3</accession>
<dbReference type="HAMAP" id="MF_00921">
    <property type="entry name" value="PDRP"/>
    <property type="match status" value="1"/>
</dbReference>
<feature type="binding site" evidence="5">
    <location>
        <begin position="160"/>
        <end position="167"/>
    </location>
    <ligand>
        <name>ADP</name>
        <dbReference type="ChEBI" id="CHEBI:456216"/>
    </ligand>
</feature>
<keyword evidence="2 5" id="KW-0808">Transferase</keyword>
<evidence type="ECO:0000313" key="6">
    <source>
        <dbReference type="EMBL" id="SFE66391.1"/>
    </source>
</evidence>
<keyword evidence="3 5" id="KW-0547">Nucleotide-binding</keyword>
<dbReference type="PANTHER" id="PTHR31756">
    <property type="entry name" value="PYRUVATE, PHOSPHATE DIKINASE REGULATORY PROTEIN 1, CHLOROPLASTIC"/>
    <property type="match status" value="1"/>
</dbReference>
<evidence type="ECO:0000256" key="2">
    <source>
        <dbReference type="ARBA" id="ARBA00022679"/>
    </source>
</evidence>
<dbReference type="GO" id="GO:0016776">
    <property type="term" value="F:phosphotransferase activity, phosphate group as acceptor"/>
    <property type="evidence" value="ECO:0007669"/>
    <property type="project" value="UniProtKB-UniRule"/>
</dbReference>
<reference evidence="6 7" key="1">
    <citation type="submission" date="2016-10" db="EMBL/GenBank/DDBJ databases">
        <authorList>
            <person name="de Groot N.N."/>
        </authorList>
    </citation>
    <scope>NUCLEOTIDE SEQUENCE [LARGE SCALE GENOMIC DNA]</scope>
    <source>
        <strain evidence="6 7">DSM 9236</strain>
    </source>
</reference>
<comment type="catalytic activity">
    <reaction evidence="5">
        <text>N(tele)-phospho-L-histidyl/O-phospho-L-threonyl-[pyruvate, phosphate dikinase] + phosphate + H(+) = N(tele)-phospho-L-histidyl/L-threonyl-[pyruvate, phosphate dikinase] + diphosphate</text>
        <dbReference type="Rhea" id="RHEA:43696"/>
        <dbReference type="Rhea" id="RHEA-COMP:10650"/>
        <dbReference type="Rhea" id="RHEA-COMP:10651"/>
        <dbReference type="ChEBI" id="CHEBI:15378"/>
        <dbReference type="ChEBI" id="CHEBI:30013"/>
        <dbReference type="ChEBI" id="CHEBI:33019"/>
        <dbReference type="ChEBI" id="CHEBI:43474"/>
        <dbReference type="ChEBI" id="CHEBI:61977"/>
        <dbReference type="ChEBI" id="CHEBI:83586"/>
        <dbReference type="EC" id="2.7.4.27"/>
    </reaction>
</comment>
<proteinExistence type="inferred from homology"/>
<protein>
    <recommendedName>
        <fullName evidence="5">Putative pyruvate, phosphate dikinase regulatory protein</fullName>
        <shortName evidence="5">PPDK regulatory protein</shortName>
        <ecNumber evidence="5">2.7.11.32</ecNumber>
        <ecNumber evidence="5">2.7.4.27</ecNumber>
    </recommendedName>
</protein>
<evidence type="ECO:0000256" key="3">
    <source>
        <dbReference type="ARBA" id="ARBA00022741"/>
    </source>
</evidence>
<dbReference type="GO" id="GO:0004674">
    <property type="term" value="F:protein serine/threonine kinase activity"/>
    <property type="evidence" value="ECO:0007669"/>
    <property type="project" value="UniProtKB-UniRule"/>
</dbReference>
<sequence length="283" mass="31880">MQKEGKWVIISNTNPIIYALSDSIGGTAESVIKATVSQFTETKFDVIRIPYINNKEQIDEALQEAAQHQAVVCYTIVNPRLREHLADRAVELQIQVVDVLGPMLRAIQKNSGLLPKNQAGLIHALDHEYFKRVEAVEFAVKYDDGKNPLGLLKADIVIIGVSRTSKTPLSMYLAHKQLKVANVPLVPEIVPPPELFKVPHHKIIGLLIDPYKLTDIRMTRLKAMGLSEDAEYADVERITEELDYAKGIMRRVHCMIINVSNRAIEETAGIILDYYYKNNAARR</sequence>
<dbReference type="EC" id="2.7.4.27" evidence="5"/>
<dbReference type="Pfam" id="PF03618">
    <property type="entry name" value="Kinase-PPPase"/>
    <property type="match status" value="1"/>
</dbReference>
<gene>
    <name evidence="6" type="ORF">SAMN05216245_11243</name>
</gene>
<dbReference type="EMBL" id="FONL01000012">
    <property type="protein sequence ID" value="SFE66391.1"/>
    <property type="molecule type" value="Genomic_DNA"/>
</dbReference>
<evidence type="ECO:0000256" key="1">
    <source>
        <dbReference type="ARBA" id="ARBA00022527"/>
    </source>
</evidence>
<keyword evidence="1 5" id="KW-0723">Serine/threonine-protein kinase</keyword>
<comment type="catalytic activity">
    <reaction evidence="5">
        <text>N(tele)-phospho-L-histidyl/L-threonyl-[pyruvate, phosphate dikinase] + ADP = N(tele)-phospho-L-histidyl/O-phospho-L-threonyl-[pyruvate, phosphate dikinase] + AMP + H(+)</text>
        <dbReference type="Rhea" id="RHEA:43692"/>
        <dbReference type="Rhea" id="RHEA-COMP:10650"/>
        <dbReference type="Rhea" id="RHEA-COMP:10651"/>
        <dbReference type="ChEBI" id="CHEBI:15378"/>
        <dbReference type="ChEBI" id="CHEBI:30013"/>
        <dbReference type="ChEBI" id="CHEBI:61977"/>
        <dbReference type="ChEBI" id="CHEBI:83586"/>
        <dbReference type="ChEBI" id="CHEBI:456215"/>
        <dbReference type="ChEBI" id="CHEBI:456216"/>
        <dbReference type="EC" id="2.7.11.32"/>
    </reaction>
</comment>
<comment type="similarity">
    <text evidence="5">Belongs to the pyruvate, phosphate/water dikinase regulatory protein family. PDRP subfamily.</text>
</comment>
<keyword evidence="4 5" id="KW-0418">Kinase</keyword>
<dbReference type="PANTHER" id="PTHR31756:SF3">
    <property type="entry name" value="PYRUVATE, PHOSPHATE DIKINASE REGULATORY PROTEIN 1, CHLOROPLASTIC"/>
    <property type="match status" value="1"/>
</dbReference>
<dbReference type="EC" id="2.7.11.32" evidence="5"/>
<dbReference type="Proteomes" id="UP000198896">
    <property type="component" value="Unassembled WGS sequence"/>
</dbReference>
<dbReference type="GO" id="GO:0005524">
    <property type="term" value="F:ATP binding"/>
    <property type="evidence" value="ECO:0007669"/>
    <property type="project" value="InterPro"/>
</dbReference>
<evidence type="ECO:0000256" key="5">
    <source>
        <dbReference type="HAMAP-Rule" id="MF_00921"/>
    </source>
</evidence>
<evidence type="ECO:0000313" key="7">
    <source>
        <dbReference type="Proteomes" id="UP000198896"/>
    </source>
</evidence>
<organism evidence="6 7">
    <name type="scientific">Succiniclasticum ruminis DSM 9236</name>
    <dbReference type="NCBI Taxonomy" id="1123323"/>
    <lineage>
        <taxon>Bacteria</taxon>
        <taxon>Bacillati</taxon>
        <taxon>Bacillota</taxon>
        <taxon>Negativicutes</taxon>
        <taxon>Acidaminococcales</taxon>
        <taxon>Acidaminococcaceae</taxon>
        <taxon>Succiniclasticum</taxon>
    </lineage>
</organism>
<dbReference type="STRING" id="1123323.SAMN05216245_11243"/>
<dbReference type="AlphaFoldDB" id="A0A1I2CDK3"/>
<dbReference type="NCBIfam" id="NF003742">
    <property type="entry name" value="PRK05339.1"/>
    <property type="match status" value="1"/>
</dbReference>
<keyword evidence="7" id="KW-1185">Reference proteome</keyword>
<dbReference type="InterPro" id="IPR026565">
    <property type="entry name" value="PPDK_reg"/>
</dbReference>
<comment type="function">
    <text evidence="5">Bifunctional serine/threonine kinase and phosphorylase involved in the regulation of the pyruvate, phosphate dikinase (PPDK) by catalyzing its phosphorylation/dephosphorylation.</text>
</comment>
<dbReference type="GO" id="GO:0043531">
    <property type="term" value="F:ADP binding"/>
    <property type="evidence" value="ECO:0007669"/>
    <property type="project" value="UniProtKB-UniRule"/>
</dbReference>
<evidence type="ECO:0000256" key="4">
    <source>
        <dbReference type="ARBA" id="ARBA00022777"/>
    </source>
</evidence>
<dbReference type="InterPro" id="IPR005177">
    <property type="entry name" value="Kinase-pyrophosphorylase"/>
</dbReference>